<feature type="transmembrane region" description="Helical" evidence="8">
    <location>
        <begin position="238"/>
        <end position="255"/>
    </location>
</feature>
<dbReference type="GO" id="GO:0015204">
    <property type="term" value="F:urea transmembrane transporter activity"/>
    <property type="evidence" value="ECO:0007669"/>
    <property type="project" value="InterPro"/>
</dbReference>
<gene>
    <name evidence="9" type="ORF">GL4_2334</name>
</gene>
<dbReference type="Proteomes" id="UP000031643">
    <property type="component" value="Chromosome"/>
</dbReference>
<dbReference type="STRING" id="1384459.GL4_2334"/>
<keyword evidence="3" id="KW-1003">Cell membrane</keyword>
<dbReference type="InterPro" id="IPR029020">
    <property type="entry name" value="Ammonium/urea_transptr"/>
</dbReference>
<feature type="transmembrane region" description="Helical" evidence="8">
    <location>
        <begin position="108"/>
        <end position="126"/>
    </location>
</feature>
<reference evidence="9 10" key="1">
    <citation type="submission" date="2014-09" db="EMBL/GenBank/DDBJ databases">
        <title>Genome sequencing of Methyloceanibacter caenitepidi Gela4.</title>
        <authorList>
            <person name="Takeuchi M."/>
            <person name="Susumu S."/>
            <person name="Kamagata Y."/>
            <person name="Oshima K."/>
            <person name="Hattori M."/>
            <person name="Iwasaki W."/>
        </authorList>
    </citation>
    <scope>NUCLEOTIDE SEQUENCE [LARGE SCALE GENOMIC DNA]</scope>
    <source>
        <strain evidence="9 10">Gela4</strain>
    </source>
</reference>
<feature type="region of interest" description="Disordered" evidence="7">
    <location>
        <begin position="315"/>
        <end position="337"/>
    </location>
</feature>
<dbReference type="EMBL" id="AP014648">
    <property type="protein sequence ID" value="BAQ17771.1"/>
    <property type="molecule type" value="Genomic_DNA"/>
</dbReference>
<feature type="transmembrane region" description="Helical" evidence="8">
    <location>
        <begin position="172"/>
        <end position="197"/>
    </location>
</feature>
<dbReference type="GO" id="GO:0005886">
    <property type="term" value="C:plasma membrane"/>
    <property type="evidence" value="ECO:0007669"/>
    <property type="project" value="UniProtKB-SubCell"/>
</dbReference>
<feature type="transmembrane region" description="Helical" evidence="8">
    <location>
        <begin position="80"/>
        <end position="102"/>
    </location>
</feature>
<keyword evidence="5 8" id="KW-1133">Transmembrane helix</keyword>
<evidence type="ECO:0000313" key="10">
    <source>
        <dbReference type="Proteomes" id="UP000031643"/>
    </source>
</evidence>
<evidence type="ECO:0000256" key="6">
    <source>
        <dbReference type="ARBA" id="ARBA00023136"/>
    </source>
</evidence>
<dbReference type="AlphaFoldDB" id="A0A0A8K4P2"/>
<accession>A0A0A8K4P2</accession>
<dbReference type="HOGENOM" id="CLU_047509_0_1_5"/>
<keyword evidence="4 8" id="KW-0812">Transmembrane</keyword>
<keyword evidence="10" id="KW-1185">Reference proteome</keyword>
<dbReference type="InterPro" id="IPR004937">
    <property type="entry name" value="Urea_transporter"/>
</dbReference>
<proteinExistence type="inferred from homology"/>
<feature type="compositionally biased region" description="Basic residues" evidence="7">
    <location>
        <begin position="323"/>
        <end position="337"/>
    </location>
</feature>
<feature type="transmembrane region" description="Helical" evidence="8">
    <location>
        <begin position="44"/>
        <end position="68"/>
    </location>
</feature>
<dbReference type="PANTHER" id="PTHR10464:SF4">
    <property type="entry name" value="UREA TRANSPORTER"/>
    <property type="match status" value="1"/>
</dbReference>
<protein>
    <submittedName>
        <fullName evidence="9">Eukaryotic-type low-affinity urea transporter</fullName>
    </submittedName>
</protein>
<evidence type="ECO:0000256" key="4">
    <source>
        <dbReference type="ARBA" id="ARBA00022692"/>
    </source>
</evidence>
<organism evidence="9 10">
    <name type="scientific">Methyloceanibacter caenitepidi</name>
    <dbReference type="NCBI Taxonomy" id="1384459"/>
    <lineage>
        <taxon>Bacteria</taxon>
        <taxon>Pseudomonadati</taxon>
        <taxon>Pseudomonadota</taxon>
        <taxon>Alphaproteobacteria</taxon>
        <taxon>Hyphomicrobiales</taxon>
        <taxon>Hyphomicrobiaceae</taxon>
        <taxon>Methyloceanibacter</taxon>
    </lineage>
</organism>
<comment type="similarity">
    <text evidence="2">Belongs to the urea transporter family.</text>
</comment>
<evidence type="ECO:0000256" key="2">
    <source>
        <dbReference type="ARBA" id="ARBA00005914"/>
    </source>
</evidence>
<feature type="transmembrane region" description="Helical" evidence="8">
    <location>
        <begin position="209"/>
        <end position="226"/>
    </location>
</feature>
<evidence type="ECO:0000256" key="5">
    <source>
        <dbReference type="ARBA" id="ARBA00022989"/>
    </source>
</evidence>
<feature type="transmembrane region" description="Helical" evidence="8">
    <location>
        <begin position="282"/>
        <end position="300"/>
    </location>
</feature>
<evidence type="ECO:0000256" key="3">
    <source>
        <dbReference type="ARBA" id="ARBA00022475"/>
    </source>
</evidence>
<evidence type="ECO:0000256" key="1">
    <source>
        <dbReference type="ARBA" id="ARBA00004651"/>
    </source>
</evidence>
<evidence type="ECO:0000313" key="9">
    <source>
        <dbReference type="EMBL" id="BAQ17771.1"/>
    </source>
</evidence>
<evidence type="ECO:0000256" key="8">
    <source>
        <dbReference type="SAM" id="Phobius"/>
    </source>
</evidence>
<comment type="subcellular location">
    <subcellularLocation>
        <location evidence="1">Cell membrane</location>
        <topology evidence="1">Multi-pass membrane protein</topology>
    </subcellularLocation>
</comment>
<dbReference type="Gene3D" id="1.10.3430.10">
    <property type="entry name" value="Ammonium transporter AmtB like domains"/>
    <property type="match status" value="1"/>
</dbReference>
<sequence>MEPCMRPPVDYIFPPAVPGEVPYWRLVLRGASQMCFQSNELTGVFFLLAVLAASPISAAYLLVAGIMAPAGRMLLGDRGVALSSGLPGLNPCLIALAIPAYFETGWTNVGMWAVLVVCVAITIMLVRICVAVLPLPTLALPFLIVFWALYALEPSFDGLRLLSFPTTDGATFHPLTAVLLSLGQALFSPAVLSGVLFATGVLLSNWRHGVLAVAGAVIGTVVAYYYRHVDPASADMGLYGFNGVLTAVAVFVVCGGKLRLSILGALIATMLMPAIADFGVQVLSAPFVLTTWLLIGLGWIEDRWFDAAETVAPEPLPSTHPAHATRHAASTRRAHDQ</sequence>
<evidence type="ECO:0000256" key="7">
    <source>
        <dbReference type="SAM" id="MobiDB-lite"/>
    </source>
</evidence>
<feature type="transmembrane region" description="Helical" evidence="8">
    <location>
        <begin position="133"/>
        <end position="152"/>
    </location>
</feature>
<name>A0A0A8K4P2_9HYPH</name>
<dbReference type="Pfam" id="PF03253">
    <property type="entry name" value="UT"/>
    <property type="match status" value="1"/>
</dbReference>
<dbReference type="PANTHER" id="PTHR10464">
    <property type="entry name" value="UREA TRANSPORTER"/>
    <property type="match status" value="1"/>
</dbReference>
<dbReference type="KEGG" id="mcg:GL4_2334"/>
<keyword evidence="6 8" id="KW-0472">Membrane</keyword>